<feature type="domain" description="Signal transduction histidine kinase dimerisation/phosphoacceptor" evidence="8">
    <location>
        <begin position="361"/>
        <end position="429"/>
    </location>
</feature>
<evidence type="ECO:0000313" key="9">
    <source>
        <dbReference type="EMBL" id="KFG90136.1"/>
    </source>
</evidence>
<dbReference type="RefSeq" id="WP_051908240.1">
    <property type="nucleotide sequence ID" value="NZ_BCZD01000026.1"/>
</dbReference>
<dbReference type="PANTHER" id="PTHR42878:SF7">
    <property type="entry name" value="SENSOR HISTIDINE KINASE GLRK"/>
    <property type="match status" value="1"/>
</dbReference>
<evidence type="ECO:0000259" key="8">
    <source>
        <dbReference type="SMART" id="SM00388"/>
    </source>
</evidence>
<dbReference type="AlphaFoldDB" id="A0A086P9R8"/>
<dbReference type="GO" id="GO:0000156">
    <property type="term" value="F:phosphorelay response regulator activity"/>
    <property type="evidence" value="ECO:0007669"/>
    <property type="project" value="TreeGrafter"/>
</dbReference>
<name>A0A086P9R8_SPHHM</name>
<organism evidence="9 10">
    <name type="scientific">Sphingobium herbicidovorans (strain ATCC 700291 / DSM 11019 / CCUG 56400 / KCTC 2939 / LMG 18315 / NBRC 16415 / MH)</name>
    <name type="common">Sphingomonas herbicidovorans</name>
    <dbReference type="NCBI Taxonomy" id="1219045"/>
    <lineage>
        <taxon>Bacteria</taxon>
        <taxon>Pseudomonadati</taxon>
        <taxon>Pseudomonadota</taxon>
        <taxon>Alphaproteobacteria</taxon>
        <taxon>Sphingomonadales</taxon>
        <taxon>Sphingomonadaceae</taxon>
        <taxon>Sphingobium</taxon>
    </lineage>
</organism>
<dbReference type="SUPFAM" id="SSF47384">
    <property type="entry name" value="Homodimeric domain of signal transducing histidine kinase"/>
    <property type="match status" value="1"/>
</dbReference>
<proteinExistence type="predicted"/>
<dbReference type="STRING" id="76947.GCA_002080435_00374"/>
<sequence>MSPEVLKGIRVRFNDLMQTVLAAENRSGLGAVTLWRQCVDLLAQNDRADRGTLPDEERLALLDRLSALQSQLSETQRIATVVELGGRLRSPALVEFFANDRPAIAAAAMSRARLPDDVWVELLPRLNPTARGILRGRRDLGPGTQQALGAFGLTDLVLTSDRDDMPGADAGDMLLTAEMMEPVEQPAPPTQADDAMVEDAPEFPPADVAAGDDQIRNLVDRIARFTSTRRAPDVAAPRTDPAEAAVVRSFAFETDATGMVIWIDQGPRAALIGLSLGEVAVAGASGPDGSVAGAFMRRSGFQNGRYTIVGGAMAGEWRLSATPFFDPRSGRFQGYRGQARRPYLHEVAAPPQAEPVSVAGLSADSLRQLVHELRTPLNAILGFADIIEQELFGPSGPEYREMAGKIALDARHLLAAFDDLDLAARVSRGEGAETPSAVDPALLIAQVSARFREQREGDGAQIDINMARALPMVRIDPVQGERMVQHLMRTVISIGAPGEALSGACWFQPDGGHGCVMLAVDRPASLEGMDEEQLLDPGYTADGDWADGPLLGLGFSLRLIRSLAAGCGGGLQIEPDRFLLSMPAMTVAEDAAGSF</sequence>
<dbReference type="InterPro" id="IPR036890">
    <property type="entry name" value="HATPase_C_sf"/>
</dbReference>
<dbReference type="PANTHER" id="PTHR42878">
    <property type="entry name" value="TWO-COMPONENT HISTIDINE KINASE"/>
    <property type="match status" value="1"/>
</dbReference>
<dbReference type="GO" id="GO:0007234">
    <property type="term" value="P:osmosensory signaling via phosphorelay pathway"/>
    <property type="evidence" value="ECO:0007669"/>
    <property type="project" value="TreeGrafter"/>
</dbReference>
<evidence type="ECO:0000313" key="10">
    <source>
        <dbReference type="Proteomes" id="UP000024284"/>
    </source>
</evidence>
<comment type="catalytic activity">
    <reaction evidence="1">
        <text>ATP + protein L-histidine = ADP + protein N-phospho-L-histidine.</text>
        <dbReference type="EC" id="2.7.13.3"/>
    </reaction>
</comment>
<evidence type="ECO:0000256" key="5">
    <source>
        <dbReference type="ARBA" id="ARBA00022777"/>
    </source>
</evidence>
<dbReference type="Proteomes" id="UP000024284">
    <property type="component" value="Unassembled WGS sequence"/>
</dbReference>
<gene>
    <name evidence="9" type="ORF">BV98_002079</name>
</gene>
<dbReference type="Pfam" id="PF00512">
    <property type="entry name" value="HisKA"/>
    <property type="match status" value="1"/>
</dbReference>
<dbReference type="eggNOG" id="COG2205">
    <property type="taxonomic scope" value="Bacteria"/>
</dbReference>
<evidence type="ECO:0000256" key="4">
    <source>
        <dbReference type="ARBA" id="ARBA00022741"/>
    </source>
</evidence>
<dbReference type="Gene3D" id="1.10.287.130">
    <property type="match status" value="1"/>
</dbReference>
<evidence type="ECO:0000256" key="7">
    <source>
        <dbReference type="ARBA" id="ARBA00023012"/>
    </source>
</evidence>
<evidence type="ECO:0000256" key="3">
    <source>
        <dbReference type="ARBA" id="ARBA00022679"/>
    </source>
</evidence>
<keyword evidence="5 9" id="KW-0418">Kinase</keyword>
<accession>A0A086P9R8</accession>
<comment type="caution">
    <text evidence="9">The sequence shown here is derived from an EMBL/GenBank/DDBJ whole genome shotgun (WGS) entry which is preliminary data.</text>
</comment>
<dbReference type="Gene3D" id="3.30.565.10">
    <property type="entry name" value="Histidine kinase-like ATPase, C-terminal domain"/>
    <property type="match status" value="1"/>
</dbReference>
<dbReference type="OrthoDB" id="9813151at2"/>
<keyword evidence="4" id="KW-0547">Nucleotide-binding</keyword>
<dbReference type="InterPro" id="IPR036097">
    <property type="entry name" value="HisK_dim/P_sf"/>
</dbReference>
<dbReference type="InterPro" id="IPR050351">
    <property type="entry name" value="BphY/WalK/GraS-like"/>
</dbReference>
<keyword evidence="6" id="KW-0067">ATP-binding</keyword>
<reference evidence="9" key="1">
    <citation type="submission" date="2014-08" db="EMBL/GenBank/DDBJ databases">
        <title>Draft genome sequences of Sphingobium herbicidovorans.</title>
        <authorList>
            <person name="Gan H.M."/>
            <person name="Gan H.Y."/>
            <person name="Savka M.A."/>
        </authorList>
    </citation>
    <scope>NUCLEOTIDE SEQUENCE [LARGE SCALE GENOMIC DNA]</scope>
    <source>
        <strain evidence="9">NBRC 16415</strain>
    </source>
</reference>
<dbReference type="GO" id="GO:0030295">
    <property type="term" value="F:protein kinase activator activity"/>
    <property type="evidence" value="ECO:0007669"/>
    <property type="project" value="TreeGrafter"/>
</dbReference>
<dbReference type="GO" id="GO:0000155">
    <property type="term" value="F:phosphorelay sensor kinase activity"/>
    <property type="evidence" value="ECO:0007669"/>
    <property type="project" value="InterPro"/>
</dbReference>
<evidence type="ECO:0000256" key="6">
    <source>
        <dbReference type="ARBA" id="ARBA00022840"/>
    </source>
</evidence>
<keyword evidence="3" id="KW-0808">Transferase</keyword>
<dbReference type="CDD" id="cd00082">
    <property type="entry name" value="HisKA"/>
    <property type="match status" value="1"/>
</dbReference>
<evidence type="ECO:0000256" key="2">
    <source>
        <dbReference type="ARBA" id="ARBA00012438"/>
    </source>
</evidence>
<dbReference type="SMART" id="SM00388">
    <property type="entry name" value="HisKA"/>
    <property type="match status" value="1"/>
</dbReference>
<dbReference type="GO" id="GO:0005524">
    <property type="term" value="F:ATP binding"/>
    <property type="evidence" value="ECO:0007669"/>
    <property type="project" value="UniProtKB-KW"/>
</dbReference>
<dbReference type="PATRIC" id="fig|1219045.3.peg.2121"/>
<dbReference type="InterPro" id="IPR003661">
    <property type="entry name" value="HisK_dim/P_dom"/>
</dbReference>
<dbReference type="EC" id="2.7.13.3" evidence="2"/>
<protein>
    <recommendedName>
        <fullName evidence="2">histidine kinase</fullName>
        <ecNumber evidence="2">2.7.13.3</ecNumber>
    </recommendedName>
</protein>
<keyword evidence="10" id="KW-1185">Reference proteome</keyword>
<evidence type="ECO:0000256" key="1">
    <source>
        <dbReference type="ARBA" id="ARBA00000085"/>
    </source>
</evidence>
<dbReference type="EMBL" id="JFZA02000015">
    <property type="protein sequence ID" value="KFG90136.1"/>
    <property type="molecule type" value="Genomic_DNA"/>
</dbReference>
<keyword evidence="7" id="KW-0902">Two-component regulatory system</keyword>